<name>A0ABP7LHT3_9ACTN</name>
<organism evidence="2 3">
    <name type="scientific">Streptomyces lannensis</name>
    <dbReference type="NCBI Taxonomy" id="766498"/>
    <lineage>
        <taxon>Bacteria</taxon>
        <taxon>Bacillati</taxon>
        <taxon>Actinomycetota</taxon>
        <taxon>Actinomycetes</taxon>
        <taxon>Kitasatosporales</taxon>
        <taxon>Streptomycetaceae</taxon>
        <taxon>Streptomyces</taxon>
    </lineage>
</organism>
<proteinExistence type="predicted"/>
<feature type="region of interest" description="Disordered" evidence="1">
    <location>
        <begin position="1"/>
        <end position="28"/>
    </location>
</feature>
<protein>
    <submittedName>
        <fullName evidence="2">Uncharacterized protein</fullName>
    </submittedName>
</protein>
<evidence type="ECO:0000313" key="3">
    <source>
        <dbReference type="Proteomes" id="UP001501563"/>
    </source>
</evidence>
<reference evidence="3" key="1">
    <citation type="journal article" date="2019" name="Int. J. Syst. Evol. Microbiol.">
        <title>The Global Catalogue of Microorganisms (GCM) 10K type strain sequencing project: providing services to taxonomists for standard genome sequencing and annotation.</title>
        <authorList>
            <consortium name="The Broad Institute Genomics Platform"/>
            <consortium name="The Broad Institute Genome Sequencing Center for Infectious Disease"/>
            <person name="Wu L."/>
            <person name="Ma J."/>
        </authorList>
    </citation>
    <scope>NUCLEOTIDE SEQUENCE [LARGE SCALE GENOMIC DNA]</scope>
    <source>
        <strain evidence="3">JCM 16578</strain>
    </source>
</reference>
<evidence type="ECO:0000313" key="2">
    <source>
        <dbReference type="EMBL" id="GAA3902196.1"/>
    </source>
</evidence>
<accession>A0ABP7LHT3</accession>
<sequence>MGDRGNGDDGYGGNGEDEGEATRSIGHTFDFHVHAHPALHGTETSQWRAMARWVANLRNAP</sequence>
<evidence type="ECO:0000256" key="1">
    <source>
        <dbReference type="SAM" id="MobiDB-lite"/>
    </source>
</evidence>
<comment type="caution">
    <text evidence="2">The sequence shown here is derived from an EMBL/GenBank/DDBJ whole genome shotgun (WGS) entry which is preliminary data.</text>
</comment>
<keyword evidence="3" id="KW-1185">Reference proteome</keyword>
<dbReference type="Proteomes" id="UP001501563">
    <property type="component" value="Unassembled WGS sequence"/>
</dbReference>
<dbReference type="EMBL" id="BAAAZA010000049">
    <property type="protein sequence ID" value="GAA3902196.1"/>
    <property type="molecule type" value="Genomic_DNA"/>
</dbReference>
<gene>
    <name evidence="2" type="ORF">GCM10022207_84040</name>
</gene>